<dbReference type="PANTHER" id="PTHR37951:SF1">
    <property type="entry name" value="TYPE VI SECRETION SYSTEM COMPONENT TSSA1"/>
    <property type="match status" value="1"/>
</dbReference>
<dbReference type="InterPro" id="IPR010657">
    <property type="entry name" value="ImpA_N"/>
</dbReference>
<organism evidence="2">
    <name type="scientific">uncultured organism</name>
    <dbReference type="NCBI Taxonomy" id="155900"/>
    <lineage>
        <taxon>unclassified sequences</taxon>
        <taxon>environmental samples</taxon>
    </lineage>
</organism>
<sequence length="362" mass="39794">MQTLGDLTIEALTAPVDGGSGEDLAFSLLFDEIKEARRADPTYLPQGDWEVDLKRSDWEAVVHLSSEALAGRSKDLQLAAWLTEGLAHREGFPGIRFGLTLTRTLLEQFWDTLYPELDPDPEERVARLNWLASTLAEVARGLPLVQGNGYALVDYEESREVENQARADADAMQAALAEGKINDELFQRSVVLSDTAFLQERHDGLQGCLDALSQLEACSDACFGVDGPGYSALQAELEQCRDLVARLLRERGVTDMPEEAGEANDGPAGEAVWTVPAPAAAGGRDGALRTQPETREEAFEMLAGVSRFFRQSEPHSPVPYLVERAVKWGRMPLEEWLRDVIRDDGVIEGIRDTLGTRVAGEE</sequence>
<feature type="domain" description="ImpA N-terminal" evidence="1">
    <location>
        <begin position="18"/>
        <end position="132"/>
    </location>
</feature>
<name>A0A5B8RES1_9ZZZZ</name>
<evidence type="ECO:0000259" key="1">
    <source>
        <dbReference type="Pfam" id="PF06812"/>
    </source>
</evidence>
<reference evidence="2" key="1">
    <citation type="submission" date="2019-06" db="EMBL/GenBank/DDBJ databases">
        <authorList>
            <person name="Murdoch R.W."/>
            <person name="Fathepure B."/>
        </authorList>
    </citation>
    <scope>NUCLEOTIDE SEQUENCE</scope>
</reference>
<protein>
    <recommendedName>
        <fullName evidence="1">ImpA N-terminal domain-containing protein</fullName>
    </recommendedName>
</protein>
<proteinExistence type="predicted"/>
<gene>
    <name evidence="2" type="ORF">KBTEX_02333</name>
</gene>
<dbReference type="PANTHER" id="PTHR37951">
    <property type="entry name" value="CYTOPLASMIC PROTEIN-RELATED"/>
    <property type="match status" value="1"/>
</dbReference>
<evidence type="ECO:0000313" key="2">
    <source>
        <dbReference type="EMBL" id="QEA06004.1"/>
    </source>
</evidence>
<dbReference type="Pfam" id="PF06812">
    <property type="entry name" value="ImpA_N"/>
    <property type="match status" value="1"/>
</dbReference>
<dbReference type="AlphaFoldDB" id="A0A5B8RES1"/>
<dbReference type="InterPro" id="IPR017740">
    <property type="entry name" value="TssA-like"/>
</dbReference>
<dbReference type="EMBL" id="MN079120">
    <property type="protein sequence ID" value="QEA06004.1"/>
    <property type="molecule type" value="Genomic_DNA"/>
</dbReference>
<dbReference type="NCBIfam" id="TIGR03363">
    <property type="entry name" value="VI_chp_8"/>
    <property type="match status" value="1"/>
</dbReference>
<accession>A0A5B8RES1</accession>